<evidence type="ECO:0000313" key="2">
    <source>
        <dbReference type="EMBL" id="ACE06010.1"/>
    </source>
</evidence>
<evidence type="ECO:0000256" key="1">
    <source>
        <dbReference type="SAM" id="MobiDB-lite"/>
    </source>
</evidence>
<dbReference type="EMBL" id="CP001102">
    <property type="protein sequence ID" value="ACE06010.1"/>
    <property type="molecule type" value="Genomic_DNA"/>
</dbReference>
<name>B3ES08_AMOA5</name>
<feature type="region of interest" description="Disordered" evidence="1">
    <location>
        <begin position="36"/>
        <end position="63"/>
    </location>
</feature>
<feature type="compositionally biased region" description="Basic and acidic residues" evidence="1">
    <location>
        <begin position="36"/>
        <end position="57"/>
    </location>
</feature>
<dbReference type="RefSeq" id="WP_012472777.1">
    <property type="nucleotide sequence ID" value="NC_010830.1"/>
</dbReference>
<evidence type="ECO:0000313" key="3">
    <source>
        <dbReference type="Proteomes" id="UP000001227"/>
    </source>
</evidence>
<dbReference type="KEGG" id="aas:Aasi_0610"/>
<reference evidence="2 3" key="1">
    <citation type="journal article" date="2010" name="J. Bacteriol.">
        <title>The genome of the amoeba symbiont 'Candidatus Amoebophilus asiaticus' reveals common mechanisms for host cell interaction among amoeba-associated bacteria.</title>
        <authorList>
            <person name="Schmitz-Esser S."/>
            <person name="Tischler P."/>
            <person name="Arnold R."/>
            <person name="Montanaro J."/>
            <person name="Wagner M."/>
            <person name="Rattei T."/>
            <person name="Horn M."/>
        </authorList>
    </citation>
    <scope>NUCLEOTIDE SEQUENCE [LARGE SCALE GENOMIC DNA]</scope>
    <source>
        <strain evidence="2 3">5a2</strain>
    </source>
</reference>
<dbReference type="HOGENOM" id="CLU_2875775_0_0_10"/>
<gene>
    <name evidence="2" type="ordered locus">Aasi_0610</name>
</gene>
<dbReference type="Proteomes" id="UP000001227">
    <property type="component" value="Chromosome"/>
</dbReference>
<dbReference type="AlphaFoldDB" id="B3ES08"/>
<sequence length="63" mass="7306">MLLNNQEQIKALQKEIDEIFNKYTIDELKEKAGVVRGTKQDKKKEKQAIKRQAKLEKNGSSTM</sequence>
<accession>B3ES08</accession>
<protein>
    <submittedName>
        <fullName evidence="2">Uncharacterized protein</fullName>
    </submittedName>
</protein>
<organism evidence="2 3">
    <name type="scientific">Amoebophilus asiaticus (strain 5a2)</name>
    <dbReference type="NCBI Taxonomy" id="452471"/>
    <lineage>
        <taxon>Bacteria</taxon>
        <taxon>Pseudomonadati</taxon>
        <taxon>Bacteroidota</taxon>
        <taxon>Cytophagia</taxon>
        <taxon>Cytophagales</taxon>
        <taxon>Amoebophilaceae</taxon>
        <taxon>Candidatus Amoebophilus</taxon>
    </lineage>
</organism>
<proteinExistence type="predicted"/>
<keyword evidence="3" id="KW-1185">Reference proteome</keyword>